<dbReference type="EMBL" id="JAQQWL010000011">
    <property type="protein sequence ID" value="KAK8048561.1"/>
    <property type="molecule type" value="Genomic_DNA"/>
</dbReference>
<dbReference type="Proteomes" id="UP001480595">
    <property type="component" value="Unassembled WGS sequence"/>
</dbReference>
<gene>
    <name evidence="2" type="ORF">PG994_010291</name>
</gene>
<sequence>MLINFTRFAHLSLTLGLTAMAATIPTAQGASLPLPYREVYQFSNAPTYVENIAVRQNGDLLVTILSPAPQLYLIQRPYSDEPSVSLVHSFDGVGIQGLAGIAETKPDAFLVVGSNLQGTSNASAVFEVDFNNAHPTLSTRLITNITEALVLNGAAALPGCGREFVLVADSFLAQVFRVDIRTGHYDVAIQVPEMKGGPDISSKTGINGVKIHDGYLYFSNSFTRGIYRLKITKDGSAADGAAVETVATVAGAPFLDDFAIGADGTIWVASNRGSTVYAIGADGKAVPVLGSANSTVAKMDTAAAFGRTERDRHMLYVTISLPGKLVAVDTSRYQQ</sequence>
<organism evidence="2 3">
    <name type="scientific">Apiospora phragmitis</name>
    <dbReference type="NCBI Taxonomy" id="2905665"/>
    <lineage>
        <taxon>Eukaryota</taxon>
        <taxon>Fungi</taxon>
        <taxon>Dikarya</taxon>
        <taxon>Ascomycota</taxon>
        <taxon>Pezizomycotina</taxon>
        <taxon>Sordariomycetes</taxon>
        <taxon>Xylariomycetidae</taxon>
        <taxon>Amphisphaeriales</taxon>
        <taxon>Apiosporaceae</taxon>
        <taxon>Apiospora</taxon>
    </lineage>
</organism>
<reference evidence="2 3" key="1">
    <citation type="submission" date="2023-01" db="EMBL/GenBank/DDBJ databases">
        <title>Analysis of 21 Apiospora genomes using comparative genomics revels a genus with tremendous synthesis potential of carbohydrate active enzymes and secondary metabolites.</title>
        <authorList>
            <person name="Sorensen T."/>
        </authorList>
    </citation>
    <scope>NUCLEOTIDE SEQUENCE [LARGE SCALE GENOMIC DNA]</scope>
    <source>
        <strain evidence="2 3">CBS 135458</strain>
    </source>
</reference>
<protein>
    <recommendedName>
        <fullName evidence="4">SMP-30/Gluconolactonase/LRE-like region domain-containing protein</fullName>
    </recommendedName>
</protein>
<evidence type="ECO:0000256" key="1">
    <source>
        <dbReference type="SAM" id="SignalP"/>
    </source>
</evidence>
<evidence type="ECO:0008006" key="4">
    <source>
        <dbReference type="Google" id="ProtNLM"/>
    </source>
</evidence>
<dbReference type="PANTHER" id="PTHR42060">
    <property type="entry name" value="NHL REPEAT-CONTAINING PROTEIN-RELATED"/>
    <property type="match status" value="1"/>
</dbReference>
<accession>A0ABR1TRP5</accession>
<evidence type="ECO:0000313" key="2">
    <source>
        <dbReference type="EMBL" id="KAK8048561.1"/>
    </source>
</evidence>
<feature type="signal peptide" evidence="1">
    <location>
        <begin position="1"/>
        <end position="29"/>
    </location>
</feature>
<dbReference type="RefSeq" id="XP_066710810.1">
    <property type="nucleotide sequence ID" value="XM_066861700.1"/>
</dbReference>
<dbReference type="PANTHER" id="PTHR42060:SF1">
    <property type="entry name" value="NHL REPEAT-CONTAINING PROTEIN"/>
    <property type="match status" value="1"/>
</dbReference>
<name>A0ABR1TRP5_9PEZI</name>
<proteinExistence type="predicted"/>
<feature type="chain" id="PRO_5045247901" description="SMP-30/Gluconolactonase/LRE-like region domain-containing protein" evidence="1">
    <location>
        <begin position="30"/>
        <end position="335"/>
    </location>
</feature>
<dbReference type="InterPro" id="IPR011042">
    <property type="entry name" value="6-blade_b-propeller_TolB-like"/>
</dbReference>
<dbReference type="SUPFAM" id="SSF63829">
    <property type="entry name" value="Calcium-dependent phosphotriesterase"/>
    <property type="match status" value="1"/>
</dbReference>
<evidence type="ECO:0000313" key="3">
    <source>
        <dbReference type="Proteomes" id="UP001480595"/>
    </source>
</evidence>
<dbReference type="Gene3D" id="2.120.10.30">
    <property type="entry name" value="TolB, C-terminal domain"/>
    <property type="match status" value="1"/>
</dbReference>
<dbReference type="GeneID" id="92094763"/>
<keyword evidence="3" id="KW-1185">Reference proteome</keyword>
<comment type="caution">
    <text evidence="2">The sequence shown here is derived from an EMBL/GenBank/DDBJ whole genome shotgun (WGS) entry which is preliminary data.</text>
</comment>
<dbReference type="InterPro" id="IPR052998">
    <property type="entry name" value="Hetero-Diels-Alderase-like"/>
</dbReference>
<keyword evidence="1" id="KW-0732">Signal</keyword>